<evidence type="ECO:0000256" key="8">
    <source>
        <dbReference type="ARBA" id="ARBA00072274"/>
    </source>
</evidence>
<comment type="similarity">
    <text evidence="2 10 12">Belongs to the GrpE family.</text>
</comment>
<dbReference type="GO" id="GO:0042803">
    <property type="term" value="F:protein homodimerization activity"/>
    <property type="evidence" value="ECO:0007669"/>
    <property type="project" value="InterPro"/>
</dbReference>
<evidence type="ECO:0000256" key="2">
    <source>
        <dbReference type="ARBA" id="ARBA00009054"/>
    </source>
</evidence>
<name>D6YSD7_WADCW</name>
<organism evidence="13 14">
    <name type="scientific">Waddlia chondrophila (strain ATCC VR-1470 / WSU 86-1044)</name>
    <dbReference type="NCBI Taxonomy" id="716544"/>
    <lineage>
        <taxon>Bacteria</taxon>
        <taxon>Pseudomonadati</taxon>
        <taxon>Chlamydiota</taxon>
        <taxon>Chlamydiia</taxon>
        <taxon>Parachlamydiales</taxon>
        <taxon>Waddliaceae</taxon>
        <taxon>Waddlia</taxon>
    </lineage>
</organism>
<evidence type="ECO:0000256" key="1">
    <source>
        <dbReference type="ARBA" id="ARBA00004496"/>
    </source>
</evidence>
<evidence type="ECO:0000256" key="11">
    <source>
        <dbReference type="RuleBase" id="RU000639"/>
    </source>
</evidence>
<dbReference type="PRINTS" id="PR00773">
    <property type="entry name" value="GRPEPROTEIN"/>
</dbReference>
<comment type="function">
    <text evidence="7 10 11">Participates actively in the response to hyperosmotic and heat shock by preventing the aggregation of stress-denatured proteins, in association with DnaK and GrpE. It is the nucleotide exchange factor for DnaK and may function as a thermosensor. Unfolded proteins bind initially to DnaJ; upon interaction with the DnaJ-bound protein, DnaK hydrolyzes its bound ATP, resulting in the formation of a stable complex. GrpE releases ADP from DnaK; ATP binding to DnaK triggers the release of the substrate protein, thus completing the reaction cycle. Several rounds of ATP-dependent interactions between DnaJ, DnaK and GrpE are required for fully efficient folding.</text>
</comment>
<dbReference type="CDD" id="cd00446">
    <property type="entry name" value="GrpE"/>
    <property type="match status" value="1"/>
</dbReference>
<keyword evidence="6 10" id="KW-0143">Chaperone</keyword>
<dbReference type="InterPro" id="IPR009012">
    <property type="entry name" value="GrpE_head"/>
</dbReference>
<comment type="subcellular location">
    <subcellularLocation>
        <location evidence="1 10">Cytoplasm</location>
    </subcellularLocation>
</comment>
<dbReference type="GO" id="GO:0051087">
    <property type="term" value="F:protein-folding chaperone binding"/>
    <property type="evidence" value="ECO:0007669"/>
    <property type="project" value="InterPro"/>
</dbReference>
<dbReference type="GO" id="GO:0006457">
    <property type="term" value="P:protein folding"/>
    <property type="evidence" value="ECO:0007669"/>
    <property type="project" value="InterPro"/>
</dbReference>
<evidence type="ECO:0000256" key="10">
    <source>
        <dbReference type="HAMAP-Rule" id="MF_01151"/>
    </source>
</evidence>
<dbReference type="PROSITE" id="PS01071">
    <property type="entry name" value="GRPE"/>
    <property type="match status" value="1"/>
</dbReference>
<dbReference type="STRING" id="716544.wcw_1637"/>
<dbReference type="EMBL" id="CP001928">
    <property type="protein sequence ID" value="ADI38982.1"/>
    <property type="molecule type" value="Genomic_DNA"/>
</dbReference>
<dbReference type="eggNOG" id="COG0576">
    <property type="taxonomic scope" value="Bacteria"/>
</dbReference>
<accession>D6YSD7</accession>
<evidence type="ECO:0000256" key="7">
    <source>
        <dbReference type="ARBA" id="ARBA00053401"/>
    </source>
</evidence>
<dbReference type="RefSeq" id="WP_013182688.1">
    <property type="nucleotide sequence ID" value="NC_014225.1"/>
</dbReference>
<dbReference type="KEGG" id="wch:wcw_1637"/>
<dbReference type="InterPro" id="IPR000740">
    <property type="entry name" value="GrpE"/>
</dbReference>
<protein>
    <recommendedName>
        <fullName evidence="8 10">Protein GrpE</fullName>
    </recommendedName>
    <alternativeName>
        <fullName evidence="9 10">HSP-70 cofactor</fullName>
    </alternativeName>
</protein>
<dbReference type="Pfam" id="PF01025">
    <property type="entry name" value="GrpE"/>
    <property type="match status" value="1"/>
</dbReference>
<dbReference type="OrthoDB" id="9812586at2"/>
<dbReference type="PANTHER" id="PTHR21237:SF23">
    <property type="entry name" value="GRPE PROTEIN HOMOLOG, MITOCHONDRIAL"/>
    <property type="match status" value="1"/>
</dbReference>
<dbReference type="SUPFAM" id="SSF51064">
    <property type="entry name" value="Head domain of nucleotide exchange factor GrpE"/>
    <property type="match status" value="1"/>
</dbReference>
<dbReference type="HOGENOM" id="CLU_057217_5_2_0"/>
<sequence length="180" mass="20537">MIKDDTTTPDEEKDVEITVEEASEEVDYKSKYLHLLADSENARKRLQKDRDEIVQYSLRSLLQDFLSPIDHMENALNYTGQASEEVQNWAKGFQMILAQFKDVLASNNVKSFESVGKPFDPHIHDAVEMKESAEHPPGTVLEETMKGYLIGDKTLRPARVVVSKVPVEELKEKEDKEVKS</sequence>
<gene>
    <name evidence="10 13" type="primary">grpE</name>
    <name evidence="13" type="ordered locus">wcw_1637</name>
</gene>
<comment type="subunit">
    <text evidence="3 10">Homodimer.</text>
</comment>
<keyword evidence="4 10" id="KW-0963">Cytoplasm</keyword>
<evidence type="ECO:0000256" key="5">
    <source>
        <dbReference type="ARBA" id="ARBA00023016"/>
    </source>
</evidence>
<dbReference type="FunFam" id="2.30.22.10:FF:000001">
    <property type="entry name" value="Protein GrpE"/>
    <property type="match status" value="1"/>
</dbReference>
<dbReference type="GO" id="GO:0005737">
    <property type="term" value="C:cytoplasm"/>
    <property type="evidence" value="ECO:0007669"/>
    <property type="project" value="UniProtKB-SubCell"/>
</dbReference>
<evidence type="ECO:0000256" key="9">
    <source>
        <dbReference type="ARBA" id="ARBA00076414"/>
    </source>
</evidence>
<dbReference type="Gene3D" id="2.30.22.10">
    <property type="entry name" value="Head domain of nucleotide exchange factor GrpE"/>
    <property type="match status" value="1"/>
</dbReference>
<keyword evidence="5 10" id="KW-0346">Stress response</keyword>
<dbReference type="HAMAP" id="MF_01151">
    <property type="entry name" value="GrpE"/>
    <property type="match status" value="1"/>
</dbReference>
<evidence type="ECO:0000313" key="14">
    <source>
        <dbReference type="Proteomes" id="UP000001505"/>
    </source>
</evidence>
<dbReference type="AlphaFoldDB" id="D6YSD7"/>
<evidence type="ECO:0000256" key="3">
    <source>
        <dbReference type="ARBA" id="ARBA00011738"/>
    </source>
</evidence>
<dbReference type="Proteomes" id="UP000001505">
    <property type="component" value="Chromosome"/>
</dbReference>
<reference evidence="13 14" key="1">
    <citation type="journal article" date="2010" name="PLoS ONE">
        <title>The Waddlia genome: a window into chlamydial biology.</title>
        <authorList>
            <person name="Bertelli C."/>
            <person name="Collyn F."/>
            <person name="Croxatto A."/>
            <person name="Ruckert C."/>
            <person name="Polkinghorne A."/>
            <person name="Kebbi-Beghdadi C."/>
            <person name="Goesmann A."/>
            <person name="Vaughan L."/>
            <person name="Greub G."/>
        </authorList>
    </citation>
    <scope>NUCLEOTIDE SEQUENCE [LARGE SCALE GENOMIC DNA]</scope>
    <source>
        <strain evidence="14">ATCC VR-1470 / WSU 86-1044</strain>
    </source>
</reference>
<dbReference type="GO" id="GO:0051082">
    <property type="term" value="F:unfolded protein binding"/>
    <property type="evidence" value="ECO:0007669"/>
    <property type="project" value="TreeGrafter"/>
</dbReference>
<evidence type="ECO:0000256" key="4">
    <source>
        <dbReference type="ARBA" id="ARBA00022490"/>
    </source>
</evidence>
<evidence type="ECO:0000256" key="6">
    <source>
        <dbReference type="ARBA" id="ARBA00023186"/>
    </source>
</evidence>
<evidence type="ECO:0000256" key="12">
    <source>
        <dbReference type="RuleBase" id="RU004478"/>
    </source>
</evidence>
<keyword evidence="14" id="KW-1185">Reference proteome</keyword>
<dbReference type="PANTHER" id="PTHR21237">
    <property type="entry name" value="GRPE PROTEIN"/>
    <property type="match status" value="1"/>
</dbReference>
<dbReference type="InterPro" id="IPR013805">
    <property type="entry name" value="GrpE_CC"/>
</dbReference>
<dbReference type="Gene3D" id="3.90.20.20">
    <property type="match status" value="1"/>
</dbReference>
<dbReference type="SUPFAM" id="SSF58014">
    <property type="entry name" value="Coiled-coil domain of nucleotide exchange factor GrpE"/>
    <property type="match status" value="1"/>
</dbReference>
<dbReference type="GO" id="GO:0000774">
    <property type="term" value="F:adenyl-nucleotide exchange factor activity"/>
    <property type="evidence" value="ECO:0007669"/>
    <property type="project" value="InterPro"/>
</dbReference>
<proteinExistence type="inferred from homology"/>
<evidence type="ECO:0000313" key="13">
    <source>
        <dbReference type="EMBL" id="ADI38982.1"/>
    </source>
</evidence>